<evidence type="ECO:0000313" key="1">
    <source>
        <dbReference type="EMBL" id="MFN1216606.1"/>
    </source>
</evidence>
<evidence type="ECO:0008006" key="3">
    <source>
        <dbReference type="Google" id="ProtNLM"/>
    </source>
</evidence>
<dbReference type="Proteomes" id="UP001634154">
    <property type="component" value="Unassembled WGS sequence"/>
</dbReference>
<accession>A0ABW9K1S7</accession>
<gene>
    <name evidence="1" type="ORF">ACKW6Q_06415</name>
</gene>
<evidence type="ECO:0000313" key="2">
    <source>
        <dbReference type="Proteomes" id="UP001634154"/>
    </source>
</evidence>
<proteinExistence type="predicted"/>
<name>A0ABW9K1S7_9FLAO</name>
<comment type="caution">
    <text evidence="1">The sequence shown here is derived from an EMBL/GenBank/DDBJ whole genome shotgun (WGS) entry which is preliminary data.</text>
</comment>
<protein>
    <recommendedName>
        <fullName evidence="3">Carboxypeptidase regulatory-like domain-containing protein</fullName>
    </recommendedName>
</protein>
<organism evidence="1 2">
    <name type="scientific">Chryseobacterium kwangjuense</name>
    <dbReference type="NCBI Taxonomy" id="267125"/>
    <lineage>
        <taxon>Bacteria</taxon>
        <taxon>Pseudomonadati</taxon>
        <taxon>Bacteroidota</taxon>
        <taxon>Flavobacteriia</taxon>
        <taxon>Flavobacteriales</taxon>
        <taxon>Weeksellaceae</taxon>
        <taxon>Chryseobacterium group</taxon>
        <taxon>Chryseobacterium</taxon>
    </lineage>
</organism>
<dbReference type="EMBL" id="JBJXVJ010000001">
    <property type="protein sequence ID" value="MFN1216606.1"/>
    <property type="molecule type" value="Genomic_DNA"/>
</dbReference>
<dbReference type="RefSeq" id="WP_409356107.1">
    <property type="nucleotide sequence ID" value="NZ_JBJXVJ010000001.1"/>
</dbReference>
<reference evidence="1 2" key="1">
    <citation type="submission" date="2024-12" db="EMBL/GenBank/DDBJ databases">
        <title>Draft genome sequence of Chryseobacterium kwangjuense AG447.</title>
        <authorList>
            <person name="Cheptsov V.S."/>
            <person name="Belov A."/>
            <person name="Zavarzina A.G."/>
        </authorList>
    </citation>
    <scope>NUCLEOTIDE SEQUENCE [LARGE SCALE GENOMIC DNA]</scope>
    <source>
        <strain evidence="1 2">AG447</strain>
    </source>
</reference>
<sequence>MKKNIIINNPCSERWEDMQDSPEGKFCEKCSKCIIDFTDKTDQEFKDIFAHASGREICGKISSSSFSKIVTGVVLVTHLSFVQAQVKTDFDTSVEQKASDIKVSGRLVFRETQKVIPNAEVFFIAKNKFIKSTTNENGYFSLSIPDDLIKNENVLYLNFDKLNEINRIEKKEKDTIERDYYGNQAVTFSNKEKIENRKFQIDYKGYEIGAVIIVSDPPPDYYYFDGKNISKEKFEKLRKQNPQYPFFSFEGKEADIISQDSFIDKLYLLYSK</sequence>
<keyword evidence="2" id="KW-1185">Reference proteome</keyword>